<evidence type="ECO:0000256" key="3">
    <source>
        <dbReference type="ARBA" id="ARBA00022553"/>
    </source>
</evidence>
<name>A0A316H8B7_9SPHI</name>
<comment type="cofactor">
    <cofactor evidence="1">
        <name>pantetheine 4'-phosphate</name>
        <dbReference type="ChEBI" id="CHEBI:47942"/>
    </cofactor>
</comment>
<dbReference type="RefSeq" id="WP_109611019.1">
    <property type="nucleotide sequence ID" value="NZ_QGHA01000024.1"/>
</dbReference>
<dbReference type="Pfam" id="PF00550">
    <property type="entry name" value="PP-binding"/>
    <property type="match status" value="1"/>
</dbReference>
<dbReference type="Gene3D" id="3.40.50.12780">
    <property type="entry name" value="N-terminal domain of ligase-like"/>
    <property type="match status" value="1"/>
</dbReference>
<dbReference type="Gene3D" id="3.30.559.30">
    <property type="entry name" value="Nonribosomal peptide synthetase, condensation domain"/>
    <property type="match status" value="2"/>
</dbReference>
<dbReference type="PANTHER" id="PTHR45527:SF1">
    <property type="entry name" value="FATTY ACID SYNTHASE"/>
    <property type="match status" value="1"/>
</dbReference>
<dbReference type="Gene3D" id="3.40.50.980">
    <property type="match status" value="2"/>
</dbReference>
<dbReference type="SUPFAM" id="SSF56801">
    <property type="entry name" value="Acetyl-CoA synthetase-like"/>
    <property type="match status" value="1"/>
</dbReference>
<dbReference type="Gene3D" id="3.30.559.10">
    <property type="entry name" value="Chloramphenicol acetyltransferase-like domain"/>
    <property type="match status" value="2"/>
</dbReference>
<reference evidence="5 6" key="1">
    <citation type="submission" date="2018-05" db="EMBL/GenBank/DDBJ databases">
        <title>Genomic Encyclopedia of Archaeal and Bacterial Type Strains, Phase II (KMG-II): from individual species to whole genera.</title>
        <authorList>
            <person name="Goeker M."/>
        </authorList>
    </citation>
    <scope>NUCLEOTIDE SEQUENCE [LARGE SCALE GENOMIC DNA]</scope>
    <source>
        <strain evidence="5 6">DSM 19975</strain>
    </source>
</reference>
<dbReference type="InterPro" id="IPR001242">
    <property type="entry name" value="Condensation_dom"/>
</dbReference>
<dbReference type="Pfam" id="PF08242">
    <property type="entry name" value="Methyltransf_12"/>
    <property type="match status" value="1"/>
</dbReference>
<evidence type="ECO:0000256" key="1">
    <source>
        <dbReference type="ARBA" id="ARBA00001957"/>
    </source>
</evidence>
<dbReference type="InterPro" id="IPR009081">
    <property type="entry name" value="PP-bd_ACP"/>
</dbReference>
<dbReference type="CDD" id="cd05930">
    <property type="entry name" value="A_NRPS"/>
    <property type="match status" value="1"/>
</dbReference>
<dbReference type="GO" id="GO:0043041">
    <property type="term" value="P:amino acid activation for nonribosomal peptide biosynthetic process"/>
    <property type="evidence" value="ECO:0007669"/>
    <property type="project" value="TreeGrafter"/>
</dbReference>
<protein>
    <submittedName>
        <fullName evidence="5">Non-ribosomal peptide synthase protein (TIGR01720 family)/amino acid adenylation domain-containing protein</fullName>
    </submittedName>
</protein>
<dbReference type="PROSITE" id="PS00012">
    <property type="entry name" value="PHOSPHOPANTETHEINE"/>
    <property type="match status" value="1"/>
</dbReference>
<dbReference type="GO" id="GO:0031177">
    <property type="term" value="F:phosphopantetheine binding"/>
    <property type="evidence" value="ECO:0007669"/>
    <property type="project" value="TreeGrafter"/>
</dbReference>
<dbReference type="InterPro" id="IPR045851">
    <property type="entry name" value="AMP-bd_C_sf"/>
</dbReference>
<dbReference type="InterPro" id="IPR000873">
    <property type="entry name" value="AMP-dep_synth/lig_dom"/>
</dbReference>
<organism evidence="5 6">
    <name type="scientific">Mucilaginibacter oryzae</name>
    <dbReference type="NCBI Taxonomy" id="468058"/>
    <lineage>
        <taxon>Bacteria</taxon>
        <taxon>Pseudomonadati</taxon>
        <taxon>Bacteroidota</taxon>
        <taxon>Sphingobacteriia</taxon>
        <taxon>Sphingobacteriales</taxon>
        <taxon>Sphingobacteriaceae</taxon>
        <taxon>Mucilaginibacter</taxon>
    </lineage>
</organism>
<dbReference type="GO" id="GO:0003824">
    <property type="term" value="F:catalytic activity"/>
    <property type="evidence" value="ECO:0007669"/>
    <property type="project" value="InterPro"/>
</dbReference>
<dbReference type="Pfam" id="PF00501">
    <property type="entry name" value="AMP-binding"/>
    <property type="match status" value="2"/>
</dbReference>
<dbReference type="SUPFAM" id="SSF47336">
    <property type="entry name" value="ACP-like"/>
    <property type="match status" value="1"/>
</dbReference>
<dbReference type="Gene3D" id="3.40.50.150">
    <property type="entry name" value="Vaccinia Virus protein VP39"/>
    <property type="match status" value="1"/>
</dbReference>
<comment type="caution">
    <text evidence="5">The sequence shown here is derived from an EMBL/GenBank/DDBJ whole genome shotgun (WGS) entry which is preliminary data.</text>
</comment>
<dbReference type="InterPro" id="IPR029063">
    <property type="entry name" value="SAM-dependent_MTases_sf"/>
</dbReference>
<dbReference type="InterPro" id="IPR036736">
    <property type="entry name" value="ACP-like_sf"/>
</dbReference>
<dbReference type="InterPro" id="IPR042099">
    <property type="entry name" value="ANL_N_sf"/>
</dbReference>
<dbReference type="Pfam" id="PF00668">
    <property type="entry name" value="Condensation"/>
    <property type="match status" value="2"/>
</dbReference>
<keyword evidence="2" id="KW-0596">Phosphopantetheine</keyword>
<dbReference type="SUPFAM" id="SSF53335">
    <property type="entry name" value="S-adenosyl-L-methionine-dependent methyltransferases"/>
    <property type="match status" value="1"/>
</dbReference>
<keyword evidence="6" id="KW-1185">Reference proteome</keyword>
<dbReference type="PANTHER" id="PTHR45527">
    <property type="entry name" value="NONRIBOSOMAL PEPTIDE SYNTHETASE"/>
    <property type="match status" value="1"/>
</dbReference>
<dbReference type="Proteomes" id="UP000245678">
    <property type="component" value="Unassembled WGS sequence"/>
</dbReference>
<proteinExistence type="predicted"/>
<evidence type="ECO:0000313" key="6">
    <source>
        <dbReference type="Proteomes" id="UP000245678"/>
    </source>
</evidence>
<evidence type="ECO:0000313" key="5">
    <source>
        <dbReference type="EMBL" id="PWK65008.1"/>
    </source>
</evidence>
<dbReference type="CDD" id="cd02440">
    <property type="entry name" value="AdoMet_MTases"/>
    <property type="match status" value="1"/>
</dbReference>
<keyword evidence="3" id="KW-0597">Phosphoprotein</keyword>
<dbReference type="PROSITE" id="PS00455">
    <property type="entry name" value="AMP_BINDING"/>
    <property type="match status" value="1"/>
</dbReference>
<dbReference type="EMBL" id="QGHA01000024">
    <property type="protein sequence ID" value="PWK65008.1"/>
    <property type="molecule type" value="Genomic_DNA"/>
</dbReference>
<evidence type="ECO:0000259" key="4">
    <source>
        <dbReference type="PROSITE" id="PS50075"/>
    </source>
</evidence>
<evidence type="ECO:0000256" key="2">
    <source>
        <dbReference type="ARBA" id="ARBA00022450"/>
    </source>
</evidence>
<accession>A0A316H8B7</accession>
<feature type="domain" description="Carrier" evidence="4">
    <location>
        <begin position="1325"/>
        <end position="1399"/>
    </location>
</feature>
<dbReference type="InterPro" id="IPR023213">
    <property type="entry name" value="CAT-like_dom_sf"/>
</dbReference>
<dbReference type="CDD" id="cd19531">
    <property type="entry name" value="LCL_NRPS-like"/>
    <property type="match status" value="1"/>
</dbReference>
<sequence>MEKLLARLIKNNIQISLQEENLKLNYSGDSIPGDLITEIRASKKQLVEYLKKQGNGTSGNDTIPIAEISDEGYILSSSQRRLWLLCQVDEVRIAYNMATAVYFNGDLNIDDLSVCVGILIRRHEILRTVFREDTTGEPRQFVIPPGEFPFTITYADLRMDADREHSLAQKLYKDSSVLLDFENGPLFHLQAIRLENTQWLISFVIHHIISDGWSMDLLTAELLKLYKAAPGLREKLLAPMRLQYKDFAVWQQSQLKMGILNGQQQYWISRFSGSLPVLQLMEKGARPPVKTYNGAFKNYIFNRKDAEKIRLTARQTGTTLYMNLLSLVYVLINKFSGQSDIVLGTPIAGRNFDGVDKQLGFYVNSLPLRLSLNAAESYFQLLENVRKMMMEAFENQDFPFDELVASLNLTTDRSRNPLFDVVVVLQNANLNQSVAQASRENNSTIPRAFAENTRSLFDLTFDFREYGEEIMLVLKYNTDLFTLSQINRLSGYFELILSSVLAEPSRSLEDLPIITEADYQKVLYDFNHANGQPEKSGSLIELIEKQVSLYPDRPAVSFDGKVISYQELDERSGRLANLLMRKVQIVPGMRVGLLLRRTPDLLISILAILKAGGCYLPLDHEYPEERLLYMLEDAGATTLITESALIESANRLLWRGSVRNIVSCDSEQIRMDEGLRQNELMSKDLWNYIGRSTNDLISLGGWKSSYTGLDFSKEEMKEYAQNAYHKLRHLFHKKLKVLEIGCSSGLTLFEIAPFVGKYVGTDLSDSILTHTRQIARNRALGNVELINLAALDIDQLEEEDFDVVILNSVVQCFNGPNYLFQVLRKVIAKLKDKGVLFLGDLMDEDKRLVMISELSNFKEQHAGSDYQTKTDFSAEFFLSKGYIEDLIHDGIGVQSVAFSDKVHQLENELTKFRFDAILHIDKSVTREIGNRHKFYYDLNEINNESATARRPFLPPDSPFYVIYTSGSTGSPKGVMVEERAFINLLMWYRNIIRLGADESVLLSSPICFDLTQKNLFLPLLCGAKLVLPKMLYADYNYLADIIESENISVLNCAPSAFYPLLEESVNAAFSKLKSLNLVVLGGEPINKKEFFNWRRSEFFNAQIINSYGPTECTDVVSYYVITPDDWENGTPVPIGRPVDLCCLYVLDRRGAPVPPDVAGEIFISGICVSRGYLNSPTLNADKFLLNPFIKEHRMYKTGDLGKWTDDGDIVFLGRADDQVKIRGNRIELGEIETTLMQYSGIETAVVRSTQSPSGNHDIIAYYTGPESVETKELRSFLSNRLAIYMLPSYFVFMERFPLNPNGKIDRKSLPPPNDYIEENKVEIVPPRNDAERILVSSLSSVLRKNIGNVKDDFFALGGDSIKAIKLISDLRKKGLLLSIRDVMLHPIIEELAILLNHGPGPSLKSFPAKTFTMSPIQKAFFERSDEKNRHHFNQSVLIEAPLMEAEVLKETLNQLVTHHDYLRANFYLDGADWKDKINESCDIDLLTVTDYDESSFEDYCEVIQASFYLESGPLFKAALFKSNGVQRLLLVAHHLIIDGVSWRVLLEDLANLYDSIQDGRTFELPGKTLSFNTWKNHLTNYADSEMLTTEKKYWDQVERKLLDNIIHTDYAGGVNLMGDISTVTFSYPTDAFRGMLVNSYSAAKGSVNEFMISALALACSDVFSSEAINIKIELHGRENSFDSGDVSCTVGWFTTEYPVVIDVTHSKSMQAQLELTKLALCAVPNQGTGYGLLRYTRGEPYFNEPQISFNYLGEFDTGLSVYGHNQKFSISTKAHGRQAADSLKRLTMIDLWGVASADYIVFGINYSEKQFAKLTMERLSGALQGYISLSGENQN</sequence>
<dbReference type="GO" id="GO:0009403">
    <property type="term" value="P:toxin biosynthetic process"/>
    <property type="evidence" value="ECO:0007669"/>
    <property type="project" value="UniProtKB-ARBA"/>
</dbReference>
<dbReference type="InterPro" id="IPR020845">
    <property type="entry name" value="AMP-binding_CS"/>
</dbReference>
<dbReference type="GO" id="GO:0005829">
    <property type="term" value="C:cytosol"/>
    <property type="evidence" value="ECO:0007669"/>
    <property type="project" value="TreeGrafter"/>
</dbReference>
<gene>
    <name evidence="5" type="ORF">LX99_05050</name>
</gene>
<dbReference type="SUPFAM" id="SSF52777">
    <property type="entry name" value="CoA-dependent acyltransferases"/>
    <property type="match status" value="4"/>
</dbReference>
<dbReference type="InterPro" id="IPR006162">
    <property type="entry name" value="Ppantetheine_attach_site"/>
</dbReference>
<dbReference type="InterPro" id="IPR013217">
    <property type="entry name" value="Methyltransf_12"/>
</dbReference>
<dbReference type="PROSITE" id="PS50075">
    <property type="entry name" value="CARRIER"/>
    <property type="match status" value="1"/>
</dbReference>
<dbReference type="Gene3D" id="3.30.300.30">
    <property type="match status" value="1"/>
</dbReference>
<dbReference type="Gene3D" id="1.10.1200.10">
    <property type="entry name" value="ACP-like"/>
    <property type="match status" value="1"/>
</dbReference>